<dbReference type="AlphaFoldDB" id="A0A8J4E352"/>
<evidence type="ECO:0000259" key="2">
    <source>
        <dbReference type="Pfam" id="PF01642"/>
    </source>
</evidence>
<evidence type="ECO:0000256" key="1">
    <source>
        <dbReference type="ARBA" id="ARBA00011870"/>
    </source>
</evidence>
<proteinExistence type="predicted"/>
<feature type="domain" description="Methylmalonyl-CoA mutase alpha/beta chain catalytic" evidence="2">
    <location>
        <begin position="170"/>
        <end position="435"/>
    </location>
</feature>
<accession>A0A8J4E352</accession>
<dbReference type="GO" id="GO:0005737">
    <property type="term" value="C:cytoplasm"/>
    <property type="evidence" value="ECO:0007669"/>
    <property type="project" value="TreeGrafter"/>
</dbReference>
<dbReference type="RefSeq" id="WP_204002223.1">
    <property type="nucleotide sequence ID" value="NZ_BOPG01000047.1"/>
</dbReference>
<name>A0A8J4E352_9ACTN</name>
<dbReference type="SUPFAM" id="SSF51703">
    <property type="entry name" value="Cobalamin (vitamin B12)-dependent enzymes"/>
    <property type="match status" value="1"/>
</dbReference>
<dbReference type="PANTHER" id="PTHR48101:SF4">
    <property type="entry name" value="METHYLMALONYL-COA MUTASE, MITOCHONDRIAL"/>
    <property type="match status" value="1"/>
</dbReference>
<comment type="caution">
    <text evidence="3">The sequence shown here is derived from an EMBL/GenBank/DDBJ whole genome shotgun (WGS) entry which is preliminary data.</text>
</comment>
<dbReference type="Gene3D" id="3.20.20.240">
    <property type="entry name" value="Methylmalonyl-CoA mutase"/>
    <property type="match status" value="1"/>
</dbReference>
<gene>
    <name evidence="3" type="ORF">Vau01_071090</name>
</gene>
<dbReference type="Pfam" id="PF01642">
    <property type="entry name" value="MM_CoA_mutase"/>
    <property type="match status" value="1"/>
</dbReference>
<evidence type="ECO:0000313" key="3">
    <source>
        <dbReference type="EMBL" id="GIJ59593.1"/>
    </source>
</evidence>
<organism evidence="3 4">
    <name type="scientific">Virgisporangium aurantiacum</name>
    <dbReference type="NCBI Taxonomy" id="175570"/>
    <lineage>
        <taxon>Bacteria</taxon>
        <taxon>Bacillati</taxon>
        <taxon>Actinomycetota</taxon>
        <taxon>Actinomycetes</taxon>
        <taxon>Micromonosporales</taxon>
        <taxon>Micromonosporaceae</taxon>
        <taxon>Virgisporangium</taxon>
    </lineage>
</organism>
<dbReference type="GO" id="GO:0019678">
    <property type="term" value="P:propionate metabolic process, methylmalonyl pathway"/>
    <property type="evidence" value="ECO:0007669"/>
    <property type="project" value="TreeGrafter"/>
</dbReference>
<comment type="subunit">
    <text evidence="1">Heterodimer of an alpha and a beta chain.</text>
</comment>
<dbReference type="Gene3D" id="3.40.50.280">
    <property type="entry name" value="Cobalamin-binding domain"/>
    <property type="match status" value="1"/>
</dbReference>
<sequence length="551" mass="57385">MTEEWQKLVLGVLRKSGAATEDTTPAQAVELLTTTGYDGVPLKPLYTAADSDTLPRVMGRTANGWDIRQRHADPDPRATAEAARADLENGATSLWLVVGADGVPVDGLAAALDGVHLDLAGVTLDAGADAAAAAEAFLAAGGSSGNLGFDPLAGAGDLQTAAAFARQAADRAALRAMVVDATRYHDAGGSDAEELACSLATGVAYLRALTDAGLSVDEALAQVEFRYAATADQFATIAKLRAARLLWARVARACGADRATQAQHAVTSAAMMAGRDPWVNMLRTTLACFAAGVGGADAVTVLPFDHRLGLPDGFARRIARNTHSLLIDESSVARVADPAGGSWYVERRTADLARAAWAWFTEIEGAGGMAAALSSGLVAERLRATWDARAANLAHRRDPLTGVSEFPFLDEKLPRRRPAPQRDMHYYSEAFERLRDRADALSRRPTVYLATLGPPAAHTARVGFATNLFAAGGVAVTAGPVEGFASSGLSTACLCGSDRSYAEEASGAALTLASGGARQVWLAGKPGEYDGVTGYLYNGCDAVGVLEEVLS</sequence>
<protein>
    <submittedName>
        <fullName evidence="3">Methylmalonyl-CoA mutase</fullName>
    </submittedName>
</protein>
<dbReference type="InterPro" id="IPR006099">
    <property type="entry name" value="MeMalonylCoA_mutase_a/b_cat"/>
</dbReference>
<dbReference type="Proteomes" id="UP000612585">
    <property type="component" value="Unassembled WGS sequence"/>
</dbReference>
<dbReference type="InterPro" id="IPR016176">
    <property type="entry name" value="Cbl-dep_enz_cat"/>
</dbReference>
<dbReference type="GO" id="GO:0004494">
    <property type="term" value="F:methylmalonyl-CoA mutase activity"/>
    <property type="evidence" value="ECO:0007669"/>
    <property type="project" value="UniProtKB-EC"/>
</dbReference>
<dbReference type="GO" id="GO:0031419">
    <property type="term" value="F:cobalamin binding"/>
    <property type="evidence" value="ECO:0007669"/>
    <property type="project" value="UniProtKB-KW"/>
</dbReference>
<reference evidence="3" key="1">
    <citation type="submission" date="2021-01" db="EMBL/GenBank/DDBJ databases">
        <title>Whole genome shotgun sequence of Virgisporangium aurantiacum NBRC 16421.</title>
        <authorList>
            <person name="Komaki H."/>
            <person name="Tamura T."/>
        </authorList>
    </citation>
    <scope>NUCLEOTIDE SEQUENCE</scope>
    <source>
        <strain evidence="3">NBRC 16421</strain>
    </source>
</reference>
<keyword evidence="4" id="KW-1185">Reference proteome</keyword>
<evidence type="ECO:0000313" key="4">
    <source>
        <dbReference type="Proteomes" id="UP000612585"/>
    </source>
</evidence>
<dbReference type="CDD" id="cd03677">
    <property type="entry name" value="MM_CoA_mutase_beta"/>
    <property type="match status" value="1"/>
</dbReference>
<dbReference type="EMBL" id="BOPG01000047">
    <property type="protein sequence ID" value="GIJ59593.1"/>
    <property type="molecule type" value="Genomic_DNA"/>
</dbReference>
<dbReference type="PANTHER" id="PTHR48101">
    <property type="entry name" value="METHYLMALONYL-COA MUTASE, MITOCHONDRIAL-RELATED"/>
    <property type="match status" value="1"/>
</dbReference>